<accession>K9PB64</accession>
<gene>
    <name evidence="3" type="ordered locus">Cyagr_2727</name>
</gene>
<organism evidence="3 4">
    <name type="scientific">Cyanobium gracile (strain ATCC 27147 / PCC 6307)</name>
    <dbReference type="NCBI Taxonomy" id="292564"/>
    <lineage>
        <taxon>Bacteria</taxon>
        <taxon>Bacillati</taxon>
        <taxon>Cyanobacteriota</taxon>
        <taxon>Cyanophyceae</taxon>
        <taxon>Synechococcales</taxon>
        <taxon>Prochlorococcaceae</taxon>
        <taxon>Cyanobium</taxon>
    </lineage>
</organism>
<reference evidence="4" key="1">
    <citation type="journal article" date="2013" name="Proc. Natl. Acad. Sci. U.S.A.">
        <title>Improving the coverage of the cyanobacterial phylum using diversity-driven genome sequencing.</title>
        <authorList>
            <person name="Shih P.M."/>
            <person name="Wu D."/>
            <person name="Latifi A."/>
            <person name="Axen S.D."/>
            <person name="Fewer D.P."/>
            <person name="Talla E."/>
            <person name="Calteau A."/>
            <person name="Cai F."/>
            <person name="Tandeau de Marsac N."/>
            <person name="Rippka R."/>
            <person name="Herdman M."/>
            <person name="Sivonen K."/>
            <person name="Coursin T."/>
            <person name="Laurent T."/>
            <person name="Goodwin L."/>
            <person name="Nolan M."/>
            <person name="Davenport K.W."/>
            <person name="Han C.S."/>
            <person name="Rubin E.M."/>
            <person name="Eisen J.A."/>
            <person name="Woyke T."/>
            <person name="Gugger M."/>
            <person name="Kerfeld C.A."/>
        </authorList>
    </citation>
    <scope>NUCLEOTIDE SEQUENCE [LARGE SCALE GENOMIC DNA]</scope>
    <source>
        <strain evidence="4">ATCC 27147 / PCC 6307</strain>
    </source>
</reference>
<evidence type="ECO:0000259" key="2">
    <source>
        <dbReference type="Pfam" id="PF03865"/>
    </source>
</evidence>
<dbReference type="PANTHER" id="PTHR34597:SF3">
    <property type="entry name" value="OUTER MEMBRANE TRANSPORTER CDIB"/>
    <property type="match status" value="1"/>
</dbReference>
<name>K9PB64_CYAGP</name>
<dbReference type="GO" id="GO:0046819">
    <property type="term" value="P:protein secretion by the type V secretion system"/>
    <property type="evidence" value="ECO:0007669"/>
    <property type="project" value="TreeGrafter"/>
</dbReference>
<proteinExistence type="predicted"/>
<dbReference type="HOGENOM" id="CLU_488266_0_0_3"/>
<evidence type="ECO:0000313" key="3">
    <source>
        <dbReference type="EMBL" id="AFY29819.1"/>
    </source>
</evidence>
<dbReference type="InterPro" id="IPR005565">
    <property type="entry name" value="Hemolysn_activator_HlyB_C"/>
</dbReference>
<protein>
    <submittedName>
        <fullName evidence="3">Hemolysin activation/secretion protein</fullName>
    </submittedName>
</protein>
<feature type="compositionally biased region" description="Pro residues" evidence="1">
    <location>
        <begin position="37"/>
        <end position="52"/>
    </location>
</feature>
<dbReference type="eggNOG" id="COG2831">
    <property type="taxonomic scope" value="Bacteria"/>
</dbReference>
<feature type="compositionally biased region" description="Pro residues" evidence="1">
    <location>
        <begin position="20"/>
        <end position="29"/>
    </location>
</feature>
<dbReference type="STRING" id="292564.Cyagr_2727"/>
<dbReference type="PANTHER" id="PTHR34597">
    <property type="entry name" value="SLR1661 PROTEIN"/>
    <property type="match status" value="1"/>
</dbReference>
<dbReference type="OrthoDB" id="546284at2"/>
<dbReference type="EMBL" id="CP003495">
    <property type="protein sequence ID" value="AFY29819.1"/>
    <property type="molecule type" value="Genomic_DNA"/>
</dbReference>
<evidence type="ECO:0000313" key="4">
    <source>
        <dbReference type="Proteomes" id="UP000010388"/>
    </source>
</evidence>
<dbReference type="RefSeq" id="WP_015110254.1">
    <property type="nucleotide sequence ID" value="NC_019675.1"/>
</dbReference>
<dbReference type="Proteomes" id="UP000010388">
    <property type="component" value="Chromosome"/>
</dbReference>
<dbReference type="KEGG" id="cgc:Cyagr_2727"/>
<evidence type="ECO:0000256" key="1">
    <source>
        <dbReference type="SAM" id="MobiDB-lite"/>
    </source>
</evidence>
<dbReference type="AlphaFoldDB" id="K9PB64"/>
<dbReference type="InterPro" id="IPR051544">
    <property type="entry name" value="TPS_OM_transporter"/>
</dbReference>
<sequence length="575" mass="60727">MLLLLAQLVAPPLQDGPIRLPGPPQPLDRPAPAELQPAPPIDVRPLETPAPQPAGGGAPPAGSAAPEPAPQLPSPQAQAPLPGIRGLTLYSPEQVRTILAECSRIAAAAERLKACAVALSTRLVFDGYVSSRVYVVSDPAPGYLDVVEGRVVGIQVTGSDPWLNRRVGRLLRPLRGQILRLSTVELQLQLLKSQPGIGSVRGTLARLGSDPSEGVFRVAVEPSREPWQGDLALRNDGNSGSGEFRAVTTLLKPSLLRRGDTLLIYSELNATDTPELGAAIASLSYTYPLGDSVSLTGGIGFSRRNLVELPAPADGFSTSQYQALAQLEWVFRESLSQRWSVFAGYSNSRSNIYEQGSALPASVPASIRAPAGGYLRVGVNGSGAGRHSSWSGSAYLLQGIAAATPAVQRQELAEAGIAAGRATAIGGFLSASWTVSPRWQVNLRTAAQLAFAPLTSSMQFTLGSDVGLRGLPGQLISGDSGWLASTEAVWTFWDSRTSALQLVPFIGAGGVRTSFSGGSFGDTVGSGGLLLRWLASNHWSVELGWAQPFSTTDNLGPWNDWLLGQGLYTRVNYRF</sequence>
<dbReference type="Pfam" id="PF03865">
    <property type="entry name" value="ShlB"/>
    <property type="match status" value="1"/>
</dbReference>
<feature type="region of interest" description="Disordered" evidence="1">
    <location>
        <begin position="13"/>
        <end position="78"/>
    </location>
</feature>
<dbReference type="GO" id="GO:0098046">
    <property type="term" value="C:type V protein secretion system complex"/>
    <property type="evidence" value="ECO:0007669"/>
    <property type="project" value="TreeGrafter"/>
</dbReference>
<dbReference type="Gene3D" id="2.40.160.50">
    <property type="entry name" value="membrane protein fhac: a member of the omp85/tpsb transporter family"/>
    <property type="match status" value="1"/>
</dbReference>
<feature type="domain" description="Haemolysin activator HlyB C-terminal" evidence="2">
    <location>
        <begin position="221"/>
        <end position="508"/>
    </location>
</feature>
<dbReference type="GO" id="GO:0008320">
    <property type="term" value="F:protein transmembrane transporter activity"/>
    <property type="evidence" value="ECO:0007669"/>
    <property type="project" value="TreeGrafter"/>
</dbReference>